<dbReference type="InterPro" id="IPR036388">
    <property type="entry name" value="WH-like_DNA-bd_sf"/>
</dbReference>
<comment type="caution">
    <text evidence="2">The sequence shown here is derived from an EMBL/GenBank/DDBJ whole genome shotgun (WGS) entry which is preliminary data.</text>
</comment>
<sequence>MTDTNDADRARPDFERWDYDSAIDAPPPDELFDALADATRRRTLWLLLDERRTTVEELADTLLGWRTAERGVVGADEREKVLLSLHHIHLPMLADRGLVAYDEADGDVRLPSLAEPVRDAIRLSYRYERATGASGSR</sequence>
<accession>A0ABD5U571</accession>
<name>A0ABD5U571_9EURY</name>
<dbReference type="EMBL" id="JBHSXH010000015">
    <property type="protein sequence ID" value="MFC6825887.1"/>
    <property type="molecule type" value="Genomic_DNA"/>
</dbReference>
<dbReference type="InterPro" id="IPR036390">
    <property type="entry name" value="WH_DNA-bd_sf"/>
</dbReference>
<dbReference type="Gene3D" id="1.10.10.10">
    <property type="entry name" value="Winged helix-like DNA-binding domain superfamily/Winged helix DNA-binding domain"/>
    <property type="match status" value="1"/>
</dbReference>
<evidence type="ECO:0000313" key="2">
    <source>
        <dbReference type="EMBL" id="MFC6825887.1"/>
    </source>
</evidence>
<keyword evidence="3" id="KW-1185">Reference proteome</keyword>
<feature type="domain" description="DUF7344" evidence="1">
    <location>
        <begin position="32"/>
        <end position="109"/>
    </location>
</feature>
<dbReference type="InterPro" id="IPR055768">
    <property type="entry name" value="DUF7344"/>
</dbReference>
<dbReference type="AlphaFoldDB" id="A0ABD5U571"/>
<proteinExistence type="predicted"/>
<dbReference type="RefSeq" id="WP_379696663.1">
    <property type="nucleotide sequence ID" value="NZ_JBHSXH010000015.1"/>
</dbReference>
<gene>
    <name evidence="2" type="ORF">ACFQEV_12910</name>
</gene>
<evidence type="ECO:0000259" key="1">
    <source>
        <dbReference type="Pfam" id="PF24035"/>
    </source>
</evidence>
<evidence type="ECO:0000313" key="3">
    <source>
        <dbReference type="Proteomes" id="UP001596408"/>
    </source>
</evidence>
<reference evidence="2 3" key="1">
    <citation type="journal article" date="2019" name="Int. J. Syst. Evol. Microbiol.">
        <title>The Global Catalogue of Microorganisms (GCM) 10K type strain sequencing project: providing services to taxonomists for standard genome sequencing and annotation.</title>
        <authorList>
            <consortium name="The Broad Institute Genomics Platform"/>
            <consortium name="The Broad Institute Genome Sequencing Center for Infectious Disease"/>
            <person name="Wu L."/>
            <person name="Ma J."/>
        </authorList>
    </citation>
    <scope>NUCLEOTIDE SEQUENCE [LARGE SCALE GENOMIC DNA]</scope>
    <source>
        <strain evidence="2 3">YIM 94188</strain>
    </source>
</reference>
<dbReference type="Proteomes" id="UP001596408">
    <property type="component" value="Unassembled WGS sequence"/>
</dbReference>
<organism evidence="2 3">
    <name type="scientific">Halopelagius fulvigenes</name>
    <dbReference type="NCBI Taxonomy" id="1198324"/>
    <lineage>
        <taxon>Archaea</taxon>
        <taxon>Methanobacteriati</taxon>
        <taxon>Methanobacteriota</taxon>
        <taxon>Stenosarchaea group</taxon>
        <taxon>Halobacteria</taxon>
        <taxon>Halobacteriales</taxon>
        <taxon>Haloferacaceae</taxon>
    </lineage>
</organism>
<dbReference type="SUPFAM" id="SSF46785">
    <property type="entry name" value="Winged helix' DNA-binding domain"/>
    <property type="match status" value="1"/>
</dbReference>
<protein>
    <recommendedName>
        <fullName evidence="1">DUF7344 domain-containing protein</fullName>
    </recommendedName>
</protein>
<dbReference type="Pfam" id="PF24035">
    <property type="entry name" value="DUF7344"/>
    <property type="match status" value="1"/>
</dbReference>